<keyword evidence="3" id="KW-1185">Reference proteome</keyword>
<dbReference type="OrthoDB" id="9791274at2"/>
<sequence length="282" mass="32488">MLSYQHAWHAGNFADVHKHLAQFALIERLTEKNSALSLIDTHAGRGYYPLSVTETARLGEYRDGVLPLWQAREQQMGLIRRWCNALATLQEDATTLSCYPGSPWWFARTMRANDRLTLYELHPGEHRHLEDSVLETPHVRRLRRDGLEGLVHQLPVRTPRLCVLIDPSYEVKDEYEMVASTLSQVVRQMRHAIVLIWYPLLGDHRHQRLLDGIRSRGIAKVWRSELTRRGEGNERGLQGSGLLMLNPPWQLETQLDEAFNALATLYGDGASHVSDWWMPETL</sequence>
<feature type="binding site" evidence="1">
    <location>
        <position position="19"/>
    </location>
    <ligand>
        <name>S-adenosyl-L-methionine</name>
        <dbReference type="ChEBI" id="CHEBI:59789"/>
    </ligand>
</feature>
<dbReference type="InterPro" id="IPR007473">
    <property type="entry name" value="RlmJ"/>
</dbReference>
<keyword evidence="1" id="KW-0949">S-adenosyl-L-methionine</keyword>
<dbReference type="EMBL" id="FOLY01000003">
    <property type="protein sequence ID" value="SFC52250.1"/>
    <property type="molecule type" value="Genomic_DNA"/>
</dbReference>
<name>A0A1I1K3T5_9GAMM</name>
<proteinExistence type="inferred from homology"/>
<dbReference type="GO" id="GO:0036307">
    <property type="term" value="F:23S rRNA (adenine(2030)-N(6))-methyltransferase activity"/>
    <property type="evidence" value="ECO:0007669"/>
    <property type="project" value="UniProtKB-UniRule"/>
</dbReference>
<dbReference type="GO" id="GO:0005829">
    <property type="term" value="C:cytosol"/>
    <property type="evidence" value="ECO:0007669"/>
    <property type="project" value="TreeGrafter"/>
</dbReference>
<feature type="binding site" evidence="1">
    <location>
        <begin position="145"/>
        <end position="146"/>
    </location>
    <ligand>
        <name>S-adenosyl-L-methionine</name>
        <dbReference type="ChEBI" id="CHEBI:59789"/>
    </ligand>
</feature>
<dbReference type="Pfam" id="PF04378">
    <property type="entry name" value="RsmJ"/>
    <property type="match status" value="1"/>
</dbReference>
<comment type="catalytic activity">
    <reaction evidence="1">
        <text>adenosine(2030) in 23S rRNA + S-adenosyl-L-methionine = N(6)-methyladenosine(2030) in 23S rRNA + S-adenosyl-L-homocysteine + H(+)</text>
        <dbReference type="Rhea" id="RHEA:43736"/>
        <dbReference type="Rhea" id="RHEA-COMP:10668"/>
        <dbReference type="Rhea" id="RHEA-COMP:10669"/>
        <dbReference type="ChEBI" id="CHEBI:15378"/>
        <dbReference type="ChEBI" id="CHEBI:57856"/>
        <dbReference type="ChEBI" id="CHEBI:59789"/>
        <dbReference type="ChEBI" id="CHEBI:74411"/>
        <dbReference type="ChEBI" id="CHEBI:74449"/>
        <dbReference type="EC" id="2.1.1.266"/>
    </reaction>
</comment>
<feature type="binding site" evidence="1">
    <location>
        <position position="102"/>
    </location>
    <ligand>
        <name>S-adenosyl-L-methionine</name>
        <dbReference type="ChEBI" id="CHEBI:59789"/>
    </ligand>
</feature>
<accession>A0A1I1K3T5</accession>
<keyword evidence="1 2" id="KW-0808">Transferase</keyword>
<comment type="similarity">
    <text evidence="1">Belongs to the RlmJ family.</text>
</comment>
<comment type="subunit">
    <text evidence="1">Monomer.</text>
</comment>
<feature type="binding site" evidence="1">
    <location>
        <position position="120"/>
    </location>
    <ligand>
        <name>S-adenosyl-L-methionine</name>
        <dbReference type="ChEBI" id="CHEBI:59789"/>
    </ligand>
</feature>
<feature type="active site" description="Proton acceptor" evidence="1">
    <location>
        <position position="166"/>
    </location>
</feature>
<organism evidence="2 3">
    <name type="scientific">Kushneria avicenniae</name>
    <dbReference type="NCBI Taxonomy" id="402385"/>
    <lineage>
        <taxon>Bacteria</taxon>
        <taxon>Pseudomonadati</taxon>
        <taxon>Pseudomonadota</taxon>
        <taxon>Gammaproteobacteria</taxon>
        <taxon>Oceanospirillales</taxon>
        <taxon>Halomonadaceae</taxon>
        <taxon>Kushneria</taxon>
    </lineage>
</organism>
<reference evidence="3" key="1">
    <citation type="submission" date="2016-10" db="EMBL/GenBank/DDBJ databases">
        <authorList>
            <person name="Varghese N."/>
            <person name="Submissions S."/>
        </authorList>
    </citation>
    <scope>NUCLEOTIDE SEQUENCE [LARGE SCALE GENOMIC DNA]</scope>
    <source>
        <strain evidence="3">DSM 23439</strain>
    </source>
</reference>
<dbReference type="EC" id="2.1.1.266" evidence="1"/>
<evidence type="ECO:0000313" key="2">
    <source>
        <dbReference type="EMBL" id="SFC52250.1"/>
    </source>
</evidence>
<gene>
    <name evidence="1" type="primary">rlmJ</name>
    <name evidence="2" type="ORF">SAMN05421848_1778</name>
</gene>
<dbReference type="AlphaFoldDB" id="A0A1I1K3T5"/>
<dbReference type="Proteomes" id="UP000199046">
    <property type="component" value="Unassembled WGS sequence"/>
</dbReference>
<evidence type="ECO:0000256" key="1">
    <source>
        <dbReference type="HAMAP-Rule" id="MF_00934"/>
    </source>
</evidence>
<protein>
    <recommendedName>
        <fullName evidence="1">Ribosomal RNA large subunit methyltransferase J</fullName>
        <ecNumber evidence="1">2.1.1.266</ecNumber>
    </recommendedName>
    <alternativeName>
        <fullName evidence="1">23S rRNA (adenine(2030)-N6)-methyltransferase</fullName>
    </alternativeName>
    <alternativeName>
        <fullName evidence="1">23S rRNA m6A2030 methyltransferase</fullName>
    </alternativeName>
</protein>
<feature type="site" description="Interaction with substrate rRNA" evidence="1">
    <location>
        <position position="4"/>
    </location>
</feature>
<evidence type="ECO:0000313" key="3">
    <source>
        <dbReference type="Proteomes" id="UP000199046"/>
    </source>
</evidence>
<dbReference type="Gene3D" id="3.40.50.150">
    <property type="entry name" value="Vaccinia Virus protein VP39"/>
    <property type="match status" value="1"/>
</dbReference>
<dbReference type="HAMAP" id="MF_00934">
    <property type="entry name" value="23SrRNA_methyltr_J"/>
    <property type="match status" value="1"/>
</dbReference>
<comment type="function">
    <text evidence="1">Specifically methylates the adenine in position 2030 of 23S rRNA.</text>
</comment>
<dbReference type="GO" id="GO:0003723">
    <property type="term" value="F:RNA binding"/>
    <property type="evidence" value="ECO:0007669"/>
    <property type="project" value="UniProtKB-UniRule"/>
</dbReference>
<dbReference type="SUPFAM" id="SSF53335">
    <property type="entry name" value="S-adenosyl-L-methionine-dependent methyltransferases"/>
    <property type="match status" value="1"/>
</dbReference>
<keyword evidence="1" id="KW-0698">rRNA processing</keyword>
<keyword evidence="1" id="KW-0694">RNA-binding</keyword>
<dbReference type="PANTHER" id="PTHR37426:SF1">
    <property type="entry name" value="RIBOSOMAL RNA LARGE SUBUNIT METHYLTRANSFERASE J"/>
    <property type="match status" value="1"/>
</dbReference>
<dbReference type="GO" id="GO:0070475">
    <property type="term" value="P:rRNA base methylation"/>
    <property type="evidence" value="ECO:0007669"/>
    <property type="project" value="UniProtKB-UniRule"/>
</dbReference>
<dbReference type="STRING" id="402385.SAMN05421848_1778"/>
<feature type="binding site" evidence="1">
    <location>
        <position position="166"/>
    </location>
    <ligand>
        <name>S-adenosyl-L-methionine</name>
        <dbReference type="ChEBI" id="CHEBI:59789"/>
    </ligand>
</feature>
<feature type="binding site" evidence="1">
    <location>
        <position position="42"/>
    </location>
    <ligand>
        <name>S-adenosyl-L-methionine</name>
        <dbReference type="ChEBI" id="CHEBI:59789"/>
    </ligand>
</feature>
<keyword evidence="1 2" id="KW-0489">Methyltransferase</keyword>
<dbReference type="InterPro" id="IPR029063">
    <property type="entry name" value="SAM-dependent_MTases_sf"/>
</dbReference>
<dbReference type="RefSeq" id="WP_090133026.1">
    <property type="nucleotide sequence ID" value="NZ_FOLY01000003.1"/>
</dbReference>
<dbReference type="PANTHER" id="PTHR37426">
    <property type="entry name" value="RIBOSOMAL RNA LARGE SUBUNIT METHYLTRANSFERASE J"/>
    <property type="match status" value="1"/>
</dbReference>